<reference evidence="4 5" key="1">
    <citation type="submission" date="2019-12" db="EMBL/GenBank/DDBJ databases">
        <title>Hymenobacter sp. HMF4947 Genome sequencing and assembly.</title>
        <authorList>
            <person name="Kang H."/>
            <person name="Cha I."/>
            <person name="Kim H."/>
            <person name="Joh K."/>
        </authorList>
    </citation>
    <scope>NUCLEOTIDE SEQUENCE [LARGE SCALE GENOMIC DNA]</scope>
    <source>
        <strain evidence="4 5">HMF4947</strain>
    </source>
</reference>
<dbReference type="Proteomes" id="UP000441336">
    <property type="component" value="Unassembled WGS sequence"/>
</dbReference>
<dbReference type="RefSeq" id="WP_157566735.1">
    <property type="nucleotide sequence ID" value="NZ_WQKZ01000003.1"/>
</dbReference>
<dbReference type="CDD" id="cd04301">
    <property type="entry name" value="NAT_SF"/>
    <property type="match status" value="1"/>
</dbReference>
<evidence type="ECO:0000313" key="5">
    <source>
        <dbReference type="Proteomes" id="UP000441336"/>
    </source>
</evidence>
<evidence type="ECO:0000313" key="4">
    <source>
        <dbReference type="EMBL" id="MVN77578.1"/>
    </source>
</evidence>
<comment type="caution">
    <text evidence="4">The sequence shown here is derived from an EMBL/GenBank/DDBJ whole genome shotgun (WGS) entry which is preliminary data.</text>
</comment>
<gene>
    <name evidence="4" type="ORF">GO988_14685</name>
</gene>
<dbReference type="PROSITE" id="PS51186">
    <property type="entry name" value="GNAT"/>
    <property type="match status" value="1"/>
</dbReference>
<evidence type="ECO:0000256" key="1">
    <source>
        <dbReference type="ARBA" id="ARBA00022679"/>
    </source>
</evidence>
<dbReference type="PANTHER" id="PTHR43877:SF2">
    <property type="entry name" value="AMINOALKYLPHOSPHONATE N-ACETYLTRANSFERASE-RELATED"/>
    <property type="match status" value="1"/>
</dbReference>
<dbReference type="PANTHER" id="PTHR43877">
    <property type="entry name" value="AMINOALKYLPHOSPHONATE N-ACETYLTRANSFERASE-RELATED-RELATED"/>
    <property type="match status" value="1"/>
</dbReference>
<dbReference type="AlphaFoldDB" id="A0A7K1TGP2"/>
<keyword evidence="1 4" id="KW-0808">Transferase</keyword>
<feature type="domain" description="N-acetyltransferase" evidence="3">
    <location>
        <begin position="8"/>
        <end position="147"/>
    </location>
</feature>
<dbReference type="Pfam" id="PF00583">
    <property type="entry name" value="Acetyltransf_1"/>
    <property type="match status" value="1"/>
</dbReference>
<dbReference type="SUPFAM" id="SSF55729">
    <property type="entry name" value="Acyl-CoA N-acyltransferases (Nat)"/>
    <property type="match status" value="1"/>
</dbReference>
<dbReference type="Gene3D" id="3.40.630.30">
    <property type="match status" value="1"/>
</dbReference>
<dbReference type="EMBL" id="WQKZ01000003">
    <property type="protein sequence ID" value="MVN77578.1"/>
    <property type="molecule type" value="Genomic_DNA"/>
</dbReference>
<dbReference type="InterPro" id="IPR050832">
    <property type="entry name" value="Bact_Acetyltransf"/>
</dbReference>
<dbReference type="InterPro" id="IPR016181">
    <property type="entry name" value="Acyl_CoA_acyltransferase"/>
</dbReference>
<keyword evidence="5" id="KW-1185">Reference proteome</keyword>
<keyword evidence="2" id="KW-0012">Acyltransferase</keyword>
<dbReference type="InterPro" id="IPR000182">
    <property type="entry name" value="GNAT_dom"/>
</dbReference>
<proteinExistence type="predicted"/>
<organism evidence="4 5">
    <name type="scientific">Hymenobacter ginkgonis</name>
    <dbReference type="NCBI Taxonomy" id="2682976"/>
    <lineage>
        <taxon>Bacteria</taxon>
        <taxon>Pseudomonadati</taxon>
        <taxon>Bacteroidota</taxon>
        <taxon>Cytophagia</taxon>
        <taxon>Cytophagales</taxon>
        <taxon>Hymenobacteraceae</taxon>
        <taxon>Hymenobacter</taxon>
    </lineage>
</organism>
<protein>
    <submittedName>
        <fullName evidence="4">GNAT family N-acetyltransferase</fullName>
    </submittedName>
</protein>
<evidence type="ECO:0000256" key="2">
    <source>
        <dbReference type="ARBA" id="ARBA00023315"/>
    </source>
</evidence>
<evidence type="ECO:0000259" key="3">
    <source>
        <dbReference type="PROSITE" id="PS51186"/>
    </source>
</evidence>
<dbReference type="GO" id="GO:0016747">
    <property type="term" value="F:acyltransferase activity, transferring groups other than amino-acyl groups"/>
    <property type="evidence" value="ECO:0007669"/>
    <property type="project" value="InterPro"/>
</dbReference>
<name>A0A7K1TGP2_9BACT</name>
<accession>A0A7K1TGP2</accession>
<sequence length="147" mass="16561">MEKKQLPLLIVAQTAEHIPALRHLYLEARKKAFTWLPPERFQLQDFDVVTAQEQVGVALQANTPVGFISWWPPDNFIHSLFVNPALVRHGIGQALLQYCLQRIGRPTTLKCLQTNTPALRFYAAQGWRIVGSGEAEDGAFLLLAYGH</sequence>